<keyword evidence="2" id="KW-1185">Reference proteome</keyword>
<name>A0ABX1XD79_9BACL</name>
<accession>A0ABX1XD79</accession>
<gene>
    <name evidence="1" type="ORF">GC096_20545</name>
</gene>
<proteinExistence type="predicted"/>
<dbReference type="Proteomes" id="UP000653578">
    <property type="component" value="Unassembled WGS sequence"/>
</dbReference>
<protein>
    <submittedName>
        <fullName evidence="1">Uncharacterized protein</fullName>
    </submittedName>
</protein>
<dbReference type="EMBL" id="WHNY01000062">
    <property type="protein sequence ID" value="NOU66433.1"/>
    <property type="molecule type" value="Genomic_DNA"/>
</dbReference>
<reference evidence="1 2" key="1">
    <citation type="submission" date="2019-10" db="EMBL/GenBank/DDBJ databases">
        <title>Description of Paenibacillus humi sp. nov.</title>
        <authorList>
            <person name="Carlier A."/>
            <person name="Qi S."/>
        </authorList>
    </citation>
    <scope>NUCLEOTIDE SEQUENCE [LARGE SCALE GENOMIC DNA]</scope>
    <source>
        <strain evidence="1 2">LMG 31461</strain>
    </source>
</reference>
<dbReference type="RefSeq" id="WP_171632808.1">
    <property type="nucleotide sequence ID" value="NZ_WHNY01000062.1"/>
</dbReference>
<organism evidence="1 2">
    <name type="scientific">Paenibacillus plantarum</name>
    <dbReference type="NCBI Taxonomy" id="2654975"/>
    <lineage>
        <taxon>Bacteria</taxon>
        <taxon>Bacillati</taxon>
        <taxon>Bacillota</taxon>
        <taxon>Bacilli</taxon>
        <taxon>Bacillales</taxon>
        <taxon>Paenibacillaceae</taxon>
        <taxon>Paenibacillus</taxon>
    </lineage>
</organism>
<evidence type="ECO:0000313" key="2">
    <source>
        <dbReference type="Proteomes" id="UP000653578"/>
    </source>
</evidence>
<evidence type="ECO:0000313" key="1">
    <source>
        <dbReference type="EMBL" id="NOU66433.1"/>
    </source>
</evidence>
<comment type="caution">
    <text evidence="1">The sequence shown here is derived from an EMBL/GenBank/DDBJ whole genome shotgun (WGS) entry which is preliminary data.</text>
</comment>
<sequence>MPEILCVDNLFGVAMPWSYGTSVRYFGENNELARIAEPGSAIIVKSVFFGQKKRNSALSFRIWLIQLVLDRIREPRSVTWGGWGWVAVAVAVAVASDQKHFPNLKGTRMRYRLLNK</sequence>